<comment type="caution">
    <text evidence="3">The sequence shown here is derived from an EMBL/GenBank/DDBJ whole genome shotgun (WGS) entry which is preliminary data.</text>
</comment>
<dbReference type="Pfam" id="PF05168">
    <property type="entry name" value="HEPN"/>
    <property type="match status" value="1"/>
</dbReference>
<name>A0A4Z2CG04_9TELE</name>
<dbReference type="EMBL" id="SWLE01000001">
    <property type="protein sequence ID" value="TNN03111.1"/>
    <property type="molecule type" value="Genomic_DNA"/>
</dbReference>
<protein>
    <recommendedName>
        <fullName evidence="2">HEPN domain-containing protein</fullName>
    </recommendedName>
</protein>
<dbReference type="PANTHER" id="PTHR46919">
    <property type="entry name" value="ZINC FINGER, C3HC4 TYPE (RING FINGER) FAMILY PROTEIN"/>
    <property type="match status" value="1"/>
</dbReference>
<evidence type="ECO:0000313" key="4">
    <source>
        <dbReference type="Proteomes" id="UP000516260"/>
    </source>
</evidence>
<dbReference type="Proteomes" id="UP000516260">
    <property type="component" value="Chromosome 1"/>
</dbReference>
<dbReference type="Gene3D" id="1.10.287.110">
    <property type="entry name" value="DnaJ domain"/>
    <property type="match status" value="1"/>
</dbReference>
<feature type="compositionally biased region" description="Low complexity" evidence="1">
    <location>
        <begin position="3992"/>
        <end position="4004"/>
    </location>
</feature>
<dbReference type="Pfam" id="PF25794">
    <property type="entry name" value="SACS"/>
    <property type="match status" value="3"/>
</dbReference>
<dbReference type="Gene3D" id="1.20.120.330">
    <property type="entry name" value="Nucleotidyltransferases domain 2"/>
    <property type="match status" value="1"/>
</dbReference>
<dbReference type="SMART" id="SM00748">
    <property type="entry name" value="HEPN"/>
    <property type="match status" value="1"/>
</dbReference>
<keyword evidence="4" id="KW-1185">Reference proteome</keyword>
<proteinExistence type="predicted"/>
<dbReference type="InterPro" id="IPR036869">
    <property type="entry name" value="J_dom_sf"/>
</dbReference>
<dbReference type="SUPFAM" id="SSF81593">
    <property type="entry name" value="Nucleotidyltransferase substrate binding subunit/domain"/>
    <property type="match status" value="1"/>
</dbReference>
<evidence type="ECO:0000313" key="3">
    <source>
        <dbReference type="EMBL" id="TNN03111.1"/>
    </source>
</evidence>
<reference evidence="3 4" key="1">
    <citation type="submission" date="2019-04" db="EMBL/GenBank/DDBJ databases">
        <title>The sequence and de novo assembly of Takifugu bimaculatus genome using PacBio and Hi-C technologies.</title>
        <authorList>
            <person name="Xu P."/>
            <person name="Liu B."/>
            <person name="Zhou Z."/>
        </authorList>
    </citation>
    <scope>NUCLEOTIDE SEQUENCE [LARGE SCALE GENOMIC DNA]</scope>
    <source>
        <strain evidence="3">TB-2018</strain>
        <tissue evidence="3">Muscle</tissue>
    </source>
</reference>
<gene>
    <name evidence="3" type="ORF">fugu_000140</name>
</gene>
<dbReference type="PANTHER" id="PTHR46919:SF2">
    <property type="entry name" value="SACSIN"/>
    <property type="match status" value="1"/>
</dbReference>
<sequence length="4256" mass="484983">MSQKTKKKSRTSFGATAPPFIDYLKDILQRYPDGGQILKELIQNADDAQATEVVFIHDDRSYGTESLWTQELGQYQGPALYVYNDASFTEEDWEGIQLAGRSFKRNDPNKVGRFGIGFNSVYHITDLPCILSGSHLGFMDPQEQIFGEREGGFRWYMDDPQHQEYLTTMHDQFQPIRDIVSLISNKKWSSIVTEHQYFNGTLFRFPLRNRVSEISDNLYNSGKVADLFESFITDAELSLLFLKNVVSVSLKHVTADGEVSTRLQVTSSALKEEIRESGNEFQASTRSKVITQISDDQKETMWLLTTCIMKKGSAENLDSLAEKLSFSPRVDLAFPFDEEKGSGQGRVCCFLPLPDNESNKTGLPVHVNACFGLTDNRRQIKWPESDQKHDEHALWNELLVKQVLPQTYLFLIKDAIKLAQECVLPSSRVYQLWPDISKMEHKDKWHAVALDMLQHLFRENMAVLSLAKDETKFIPPSEALLPCNGPTSSDILAALKRTLVSRGENLVTLPPSISRAIAEAHPHPHTLKHVTPAFMRGFLRGTDMQSLSEDDKFCLLEYVLSDKKYKDLQDLQLLPLSDGSFRAFTQRKIDTALIDSSDFPRDLLPCCQNLFIPDNISPGCRNHLEEMAAKRLFSIIVLTAHHVAEYTQRFLPEDWKGTGSVTWNVSSSKHPPLKWLQDFWKFLNTHFKELSKFTGMPLIPVSPVSANRPVSLARLQKNTTLIFSKSKQNELPAGVAELVKEVGGTVVEGNEWLRHSDLDSYVLCPSPKSVLKVLRNLHYEGMIGKLSTCRAKEELKDYLSHLESVSPVELEFLLKLPLFQTMKGSYVPAQSKQALLLVCDVKVPTDFPLPDSVVRCATEADRRLLLLLKVKLLDAAEAAVLLVDCIERRAFTEEDTKRVMAWILQHGKVLFSQNVHLKRKCKELRFMQVKGGAKEASSFFDPANETFKVIFESEFFPPRSFTQTPQMLESLRDLGLINKEADVTPEHLLHAATLIEQSVVDSSHEATTRAGALLNILDRYDLLSKFSNRQLHHLQMKKWIPCPKFSSGDGSQTTCFFCPDEIRHPMYKDIVGHVMPLLGQFRDQFSTKLGLKRLPPPKKVIENLSALMSIAETMPDPDKDVDFKRQLRCIYEHMQKHKSDFVSIMNKEKRWLWSRDRFVSPQDLVLEYPQNLDLSSYIGKVPEEFLSFKDLLQEFGLRRTLSDVEIVSVLKSIQGTVKERQPPFANSSEIKVSIEILNWLWRERKRVEGDVPVPVHTDGGQYTFKPSSTVVFCDVNKTGLRELRCSREELYVTHEEITKAAAEWLNIRFLSTHILNPELVGIEQCGQSEPITTRIRNILKEYDEESDIFKELIQNAEDAGAEQCKFLVDFRAHKYSPEELIDRDMSLCQGPCLWAFNNETFKDDDWANIVRVGSASKENQVEKIGKFGLGFNTVYHVTDIPSVLSGTSLLILDPNVTHLKTHINNKSNPGIKLNLSQRELFKCFPGQFGPYERIFDCDFTQQNPYAGTLIRLPFRTEEEALTSEISQRVFCKYDINSFLECLCEDSKIHLLFLRNICTLALDRIPKDASTPPRDAEIETMLQVSKTPVTTFRIPDETHVAEQQKFEKLLMKDDVKGNGVDYHKANVVKVTSQQSGVTEVQSWLLYSCFGTQQSIKMALQENKQARFSLPIGGVAVPLQIDANTEKLALMETDFSGKAFCFLPLSIHTGLPVNINGAFAVTSNRKGLWQSGVKGDWNKALLQDPIVNAYVTALLVLKEMAETKQLEPYSYHTFWPHREKVSDNFKSLVDAFYSRICQPSSGLELFYNGELWCAMSSAIFLHESIEEDKDIGSLAVQVCKKHVRAPNHVVPLPQWLRNSFKQAGLGNDLQSRTWNWEKFYQQAVFNNLDAIDSKTRDSLVLHAIDLNIKEIDDLLVRFPCIPTKAGPLQYISKLVNPYGKVACLFELEEERLLGGTSSDFCSPKRIQRLLALGMASEDLSLEDIAEKAGTIISIWSTNRPKAYVLLRILLDLVKKHMNESPRGKDSAHWETIKMTKFLPAFCPGDTSSVTLERPMVIYNDKCSLLVNMTQPVLDHSNLNINHNDPVLTFLGVNESPRPETVLQQLQESYRQSQSTDKSVLHKIANECYNFLNQCLADPNTTGAIRQTANSFPFIFVGSMFVHVNRVAENEQFDAKPYLYVLPPNFGHFKRLWDCVGVEKRFTVEQFHTVLKELHSRYGRHTLSHSDLSVCFTILNKGIYEAEKEAVGDCLIPNEDGVLQHASELVYNDSQWMPVPSGVTLCHKNIARAAALHFGVNTTRHGTLNNCEVKNMSPFAFQFEQQEQLTVRIKNIISAYPSKKDILKELIQNADDAEATEIHFVWDKRQHDVEKTFGENWNQLQGPALCVFNNKVFSDADLKGIQRLGEGGKHSTPGKTGRYGVGFNSVYHLTDCPSILTGDELLCISDPNQIYIERHSDKASSGIGYKLNDTFKEMYADVYKSFLPDEFRLGEGTMFRLPLRRGAMANSSKLSNIEVTDLDMKELCSALSADSDGLILFLKNISKIQVHEISDKHSGKIKTIYAVQKSISQRSQERKKEFVKLRLDALKSHTAGKPQKVIYETTVTTSDKKETKWIIAEQFGSSNTSEREISDQLPQAAVAARLSIHVPRAQFLPSIVKFTGGAFCSLPLPGTTGLPVHVNANFEVDSSRRGLWKEDGPSPKSAWNKLLKEEVIAFLYADLLQYISSGISRVPFSDESFLCNAYLHFWPIVSKTVDQEWHNMILEVYKSIHKRGLRVIPLLRISTSVLGDQIIKECSYDWCNISETELTKAPHLIRPGNEELDHILEDLGMILVPFSLQMQNIWDTFKNAGVELQKVSPKTVQNFLRETRLNDPVQTDQDLPLPIADTLIRDEGRCAKLLSFCLQNIEKGIEKLTDDNSSSFNGIPLLLTRDKMLRVFSSDSPKLISQYERLFITYEAQFADFHTNSPHIHVLQKFNLVKALTVPEAKPYLQPVIQHLLQDCELHPDTGLHVPNQTTLKWLYFLWQFLTSEIKPETSDEEEKSLKMRDVRTLFSDFCIVPVVCPRLNNKQFLTTMGTVSKVILSSSDISHILFDLGFMKLDQSCVSKHVCSLLHTELMNLNDKSAVLEQLCHLNPSEFSKLSTQSLRELQSFLQDGLSRCKNLQNYQSKLKSLPIFLTVHGERVRIDGPKDVFVSNIKYSETFPQLFVLGDNKSILLQKSLENYSLSTSLKIQVLSDVDYFMKFILPDVHTLAQPQLLQCLKLILSLQYDGDYLKHKDAITSSLKTVKLIPNSQGTLETASYYFDEEVELYKTMLPQERFIPERFWAELCGENLEVTKKPQELLRELGMRHVVSSDDITQFAHQLESEANGDSKLETLKRKSSLLFQVALEFVKNTDKTLLKRIAHIKFIIPKPVQKELCDYHRPFAVGRTTVSIRGSLIESDHNHQELIWSTMPIVHMPVYMSPDLKKMMTNAGAFEQPPSDRVTRTLHNICRLPCTNDTLIRTRARVLRSCYAYLQKNGFNSASLAGLPIVLVENDKKLVTAEDACIFLHESYNFRPYLYKILRHDAIFEDFFRKIGVTENATAEQYCKVLAAIHDDSEDKLELNANQKVTVRCAVAQIFNLIEKEKNSHQLSNIETLYLPATDGKLHLSCTLHYNNTVFEIRRLEDALKNKFLLLEKLSHYLGPDIYKHHQLLQLLPQKLQPKMLSGITREKVREHNMQRCELEPDCEFSGWFQNHLSSQPFRHGLICLIREQENGQITEKEVADMCTKTFGSIQIVCCRTLETALWLENEELPTTTSETDVFVKREQEDCIFYLRHNDITVPKELNSIIMTLTKEINALLENKIASNHLQVLGHLLMCDDIDDVKKALAKHEIHDSAEVESSLFSAPAAGADIPEEWYDSLDMSFLNNYEEGEYVGYWTNDKYIYAIIVEELSGIYGPHSKRFKIDIGQDEPIEVSCLDLYQFKRSKKPDARRFGTSAESSHMNLVPVKGANSASRPSTRSSPASLEEAKREIDKCLEEIWLLPEGERNKAFKRLYLRWHPDKNINCHNLATEAFKYLTNRIDELLNGRAQNAGSAHRGTNQDFRNFYGSWNQEASYHRRGRERFYGAHRHYNFWAFNRNVPQPNKKEAQRWCRQARCDLQAARKDADGSSTEWCLFKVHQAVEKSLIAAVYKRQGQHPNSSITDMAAQVSHYSDLLRGVPQIVETLKRLGVDAKKTQYPNFHPFPNIPNEQFSAENGRQALDQASQLLRVIESYVN</sequence>
<dbReference type="SUPFAM" id="SSF55874">
    <property type="entry name" value="ATPase domain of HSP90 chaperone/DNA topoisomerase II/histidine kinase"/>
    <property type="match status" value="3"/>
</dbReference>
<evidence type="ECO:0000256" key="1">
    <source>
        <dbReference type="SAM" id="MobiDB-lite"/>
    </source>
</evidence>
<dbReference type="SUPFAM" id="SSF46565">
    <property type="entry name" value="Chaperone J-domain"/>
    <property type="match status" value="1"/>
</dbReference>
<organism evidence="3 4">
    <name type="scientific">Takifugu bimaculatus</name>
    <dbReference type="NCBI Taxonomy" id="433685"/>
    <lineage>
        <taxon>Eukaryota</taxon>
        <taxon>Metazoa</taxon>
        <taxon>Chordata</taxon>
        <taxon>Craniata</taxon>
        <taxon>Vertebrata</taxon>
        <taxon>Euteleostomi</taxon>
        <taxon>Actinopterygii</taxon>
        <taxon>Neopterygii</taxon>
        <taxon>Teleostei</taxon>
        <taxon>Neoteleostei</taxon>
        <taxon>Acanthomorphata</taxon>
        <taxon>Eupercaria</taxon>
        <taxon>Tetraodontiformes</taxon>
        <taxon>Tetradontoidea</taxon>
        <taxon>Tetraodontidae</taxon>
        <taxon>Takifugu</taxon>
    </lineage>
</organism>
<dbReference type="InterPro" id="IPR007842">
    <property type="entry name" value="HEPN_dom"/>
</dbReference>
<dbReference type="Gene3D" id="3.30.565.10">
    <property type="entry name" value="Histidine kinase-like ATPase, C-terminal domain"/>
    <property type="match status" value="2"/>
</dbReference>
<evidence type="ECO:0000259" key="2">
    <source>
        <dbReference type="PROSITE" id="PS50910"/>
    </source>
</evidence>
<dbReference type="NCBIfam" id="NF047352">
    <property type="entry name" value="P_loop_sacsin"/>
    <property type="match status" value="3"/>
</dbReference>
<feature type="domain" description="HEPN" evidence="2">
    <location>
        <begin position="4132"/>
        <end position="4247"/>
    </location>
</feature>
<dbReference type="InterPro" id="IPR058210">
    <property type="entry name" value="SACS/Nov_dom"/>
</dbReference>
<dbReference type="InterPro" id="IPR036890">
    <property type="entry name" value="HATPase_C_sf"/>
</dbReference>
<accession>A0A4Z2CG04</accession>
<dbReference type="PROSITE" id="PS50910">
    <property type="entry name" value="HEPN"/>
    <property type="match status" value="1"/>
</dbReference>
<feature type="region of interest" description="Disordered" evidence="1">
    <location>
        <begin position="3984"/>
        <end position="4006"/>
    </location>
</feature>